<dbReference type="STRING" id="234267.Acid_3486"/>
<dbReference type="GO" id="GO:0004497">
    <property type="term" value="F:monooxygenase activity"/>
    <property type="evidence" value="ECO:0007669"/>
    <property type="project" value="UniProtKB-KW"/>
</dbReference>
<name>Q021D0_SOLUE</name>
<dbReference type="EMBL" id="CP000473">
    <property type="protein sequence ID" value="ABJ84459.1"/>
    <property type="molecule type" value="Genomic_DNA"/>
</dbReference>
<dbReference type="PANTHER" id="PTHR33336:SF3">
    <property type="entry name" value="ABM DOMAIN-CONTAINING PROTEIN"/>
    <property type="match status" value="1"/>
</dbReference>
<dbReference type="InterPro" id="IPR050744">
    <property type="entry name" value="AI-2_Isomerase_LsrG"/>
</dbReference>
<keyword evidence="2" id="KW-0503">Monooxygenase</keyword>
<accession>Q021D0</accession>
<evidence type="ECO:0000313" key="2">
    <source>
        <dbReference type="EMBL" id="ABJ84459.1"/>
    </source>
</evidence>
<dbReference type="InterPro" id="IPR007138">
    <property type="entry name" value="ABM_dom"/>
</dbReference>
<dbReference type="AlphaFoldDB" id="Q021D0"/>
<sequence>MMRFYFMVRFEPLPGKEAAFREELLKVNEPSRAEKGCLRIDVFETVREPVMFAVYSEWVDEEAFEVHANLPHTVRFLEMAETLLSHPVQGLRLRHIGGGSAL</sequence>
<dbReference type="PANTHER" id="PTHR33336">
    <property type="entry name" value="QUINOL MONOOXYGENASE YGIN-RELATED"/>
    <property type="match status" value="1"/>
</dbReference>
<organism evidence="2">
    <name type="scientific">Solibacter usitatus (strain Ellin6076)</name>
    <dbReference type="NCBI Taxonomy" id="234267"/>
    <lineage>
        <taxon>Bacteria</taxon>
        <taxon>Pseudomonadati</taxon>
        <taxon>Acidobacteriota</taxon>
        <taxon>Terriglobia</taxon>
        <taxon>Bryobacterales</taxon>
        <taxon>Solibacteraceae</taxon>
        <taxon>Candidatus Solibacter</taxon>
    </lineage>
</organism>
<proteinExistence type="predicted"/>
<dbReference type="KEGG" id="sus:Acid_3486"/>
<dbReference type="InParanoid" id="Q021D0"/>
<dbReference type="SUPFAM" id="SSF54909">
    <property type="entry name" value="Dimeric alpha+beta barrel"/>
    <property type="match status" value="1"/>
</dbReference>
<protein>
    <submittedName>
        <fullName evidence="2">Antibiotic biosynthesis monooxygenase</fullName>
    </submittedName>
</protein>
<dbReference type="HOGENOM" id="CLU_131496_6_4_0"/>
<dbReference type="InterPro" id="IPR011008">
    <property type="entry name" value="Dimeric_a/b-barrel"/>
</dbReference>
<reference evidence="2" key="1">
    <citation type="submission" date="2006-10" db="EMBL/GenBank/DDBJ databases">
        <title>Complete sequence of Solibacter usitatus Ellin6076.</title>
        <authorList>
            <consortium name="US DOE Joint Genome Institute"/>
            <person name="Copeland A."/>
            <person name="Lucas S."/>
            <person name="Lapidus A."/>
            <person name="Barry K."/>
            <person name="Detter J.C."/>
            <person name="Glavina del Rio T."/>
            <person name="Hammon N."/>
            <person name="Israni S."/>
            <person name="Dalin E."/>
            <person name="Tice H."/>
            <person name="Pitluck S."/>
            <person name="Thompson L.S."/>
            <person name="Brettin T."/>
            <person name="Bruce D."/>
            <person name="Han C."/>
            <person name="Tapia R."/>
            <person name="Gilna P."/>
            <person name="Schmutz J."/>
            <person name="Larimer F."/>
            <person name="Land M."/>
            <person name="Hauser L."/>
            <person name="Kyrpides N."/>
            <person name="Mikhailova N."/>
            <person name="Janssen P.H."/>
            <person name="Kuske C.R."/>
            <person name="Richardson P."/>
        </authorList>
    </citation>
    <scope>NUCLEOTIDE SEQUENCE</scope>
    <source>
        <strain evidence="2">Ellin6076</strain>
    </source>
</reference>
<dbReference type="Pfam" id="PF03992">
    <property type="entry name" value="ABM"/>
    <property type="match status" value="1"/>
</dbReference>
<dbReference type="eggNOG" id="COG1359">
    <property type="taxonomic scope" value="Bacteria"/>
</dbReference>
<dbReference type="Gene3D" id="3.30.70.100">
    <property type="match status" value="1"/>
</dbReference>
<evidence type="ECO:0000259" key="1">
    <source>
        <dbReference type="PROSITE" id="PS51725"/>
    </source>
</evidence>
<keyword evidence="2" id="KW-0560">Oxidoreductase</keyword>
<feature type="domain" description="ABM" evidence="1">
    <location>
        <begin position="4"/>
        <end position="97"/>
    </location>
</feature>
<dbReference type="PROSITE" id="PS51725">
    <property type="entry name" value="ABM"/>
    <property type="match status" value="1"/>
</dbReference>
<gene>
    <name evidence="2" type="ordered locus">Acid_3486</name>
</gene>